<feature type="compositionally biased region" description="Polar residues" evidence="1">
    <location>
        <begin position="103"/>
        <end position="118"/>
    </location>
</feature>
<sequence>MSTPSRYTALPPTYDDSALSTWVGLPDSDIATLDSALKALRNELSPETFNAESLDDYGFALGTLLDQSGLNLSTQSRESLLTSRFISGLPSSIQKDMRKSREATTSFKEAASPISQGSPALPLNVFPVSNLPSSTATTPPTSNGSSPAPLQVPRNDNAPSVQALNGLNGVSTINAISDLANAMGNDNGTTTAEEAVAPNVMYLQRNANESH</sequence>
<reference evidence="2 3" key="1">
    <citation type="submission" date="2020-04" db="EMBL/GenBank/DDBJ databases">
        <title>Perkinsus chesapeaki whole genome sequence.</title>
        <authorList>
            <person name="Bogema D.R."/>
        </authorList>
    </citation>
    <scope>NUCLEOTIDE SEQUENCE [LARGE SCALE GENOMIC DNA]</scope>
    <source>
        <strain evidence="2">ATCC PRA-425</strain>
    </source>
</reference>
<dbReference type="AlphaFoldDB" id="A0A7J6N036"/>
<keyword evidence="3" id="KW-1185">Reference proteome</keyword>
<protein>
    <submittedName>
        <fullName evidence="2">Uncharacterized protein</fullName>
    </submittedName>
</protein>
<dbReference type="OrthoDB" id="10447540at2759"/>
<feature type="compositionally biased region" description="Low complexity" evidence="1">
    <location>
        <begin position="132"/>
        <end position="149"/>
    </location>
</feature>
<name>A0A7J6N036_PERCH</name>
<proteinExistence type="predicted"/>
<comment type="caution">
    <text evidence="2">The sequence shown here is derived from an EMBL/GenBank/DDBJ whole genome shotgun (WGS) entry which is preliminary data.</text>
</comment>
<evidence type="ECO:0000313" key="3">
    <source>
        <dbReference type="Proteomes" id="UP000591131"/>
    </source>
</evidence>
<feature type="region of interest" description="Disordered" evidence="1">
    <location>
        <begin position="92"/>
        <end position="163"/>
    </location>
</feature>
<organism evidence="2 3">
    <name type="scientific">Perkinsus chesapeaki</name>
    <name type="common">Clam parasite</name>
    <name type="synonym">Perkinsus andrewsi</name>
    <dbReference type="NCBI Taxonomy" id="330153"/>
    <lineage>
        <taxon>Eukaryota</taxon>
        <taxon>Sar</taxon>
        <taxon>Alveolata</taxon>
        <taxon>Perkinsozoa</taxon>
        <taxon>Perkinsea</taxon>
        <taxon>Perkinsida</taxon>
        <taxon>Perkinsidae</taxon>
        <taxon>Perkinsus</taxon>
    </lineage>
</organism>
<accession>A0A7J6N036</accession>
<dbReference type="EMBL" id="JAAPAO010000018">
    <property type="protein sequence ID" value="KAF4677213.1"/>
    <property type="molecule type" value="Genomic_DNA"/>
</dbReference>
<evidence type="ECO:0000256" key="1">
    <source>
        <dbReference type="SAM" id="MobiDB-lite"/>
    </source>
</evidence>
<dbReference type="Proteomes" id="UP000591131">
    <property type="component" value="Unassembled WGS sequence"/>
</dbReference>
<evidence type="ECO:0000313" key="2">
    <source>
        <dbReference type="EMBL" id="KAF4677213.1"/>
    </source>
</evidence>
<gene>
    <name evidence="2" type="ORF">FOL47_002776</name>
</gene>